<name>A0A174KLV3_FLAPL</name>
<evidence type="ECO:0000256" key="1">
    <source>
        <dbReference type="SAM" id="MobiDB-lite"/>
    </source>
</evidence>
<evidence type="ECO:0000313" key="2">
    <source>
        <dbReference type="EMBL" id="CUP12943.1"/>
    </source>
</evidence>
<sequence>MVRSTVKCSSGTPKADIYLTTVSSSATPRSKSSFFPLKGSSAAMGSPEARRASRASAASPGTAKSSVRMARTFSGPIFSSLSMVRITSPACFSRPRMANRPLSTFRLLTRILKRRRPRAVKVL</sequence>
<feature type="compositionally biased region" description="Polar residues" evidence="1">
    <location>
        <begin position="23"/>
        <end position="33"/>
    </location>
</feature>
<dbReference type="EMBL" id="CYZT01000264">
    <property type="protein sequence ID" value="CUP12943.1"/>
    <property type="molecule type" value="Genomic_DNA"/>
</dbReference>
<reference evidence="2 3" key="1">
    <citation type="submission" date="2015-09" db="EMBL/GenBank/DDBJ databases">
        <authorList>
            <consortium name="Pathogen Informatics"/>
        </authorList>
    </citation>
    <scope>NUCLEOTIDE SEQUENCE [LARGE SCALE GENOMIC DNA]</scope>
    <source>
        <strain evidence="2 3">2789STDY5608854</strain>
    </source>
</reference>
<dbReference type="Proteomes" id="UP000095746">
    <property type="component" value="Unassembled WGS sequence"/>
</dbReference>
<proteinExistence type="predicted"/>
<dbReference type="AlphaFoldDB" id="A0A174KLV3"/>
<protein>
    <submittedName>
        <fullName evidence="2">Uncharacterized protein</fullName>
    </submittedName>
</protein>
<feature type="region of interest" description="Disordered" evidence="1">
    <location>
        <begin position="23"/>
        <end position="66"/>
    </location>
</feature>
<organism evidence="2 3">
    <name type="scientific">Flavonifractor plautii</name>
    <name type="common">Fusobacterium plautii</name>
    <dbReference type="NCBI Taxonomy" id="292800"/>
    <lineage>
        <taxon>Bacteria</taxon>
        <taxon>Bacillati</taxon>
        <taxon>Bacillota</taxon>
        <taxon>Clostridia</taxon>
        <taxon>Eubacteriales</taxon>
        <taxon>Oscillospiraceae</taxon>
        <taxon>Flavonifractor</taxon>
    </lineage>
</organism>
<evidence type="ECO:0000313" key="3">
    <source>
        <dbReference type="Proteomes" id="UP000095746"/>
    </source>
</evidence>
<accession>A0A174KLV3</accession>
<gene>
    <name evidence="2" type="ORF">ERS852411_02712</name>
</gene>